<keyword evidence="1" id="KW-0677">Repeat</keyword>
<dbReference type="Pfam" id="PF00415">
    <property type="entry name" value="RCC1"/>
    <property type="match status" value="2"/>
</dbReference>
<keyword evidence="4" id="KW-1185">Reference proteome</keyword>
<dbReference type="PANTHER" id="PTHR22870">
    <property type="entry name" value="REGULATOR OF CHROMOSOME CONDENSATION"/>
    <property type="match status" value="1"/>
</dbReference>
<comment type="caution">
    <text evidence="3">The sequence shown here is derived from an EMBL/GenBank/DDBJ whole genome shotgun (WGS) entry which is preliminary data.</text>
</comment>
<protein>
    <submittedName>
        <fullName evidence="3">Regulator of chromosome condensation 1/beta-lactamase-inhibitor protein II</fullName>
    </submittedName>
</protein>
<gene>
    <name evidence="3" type="ORF">JVT61DRAFT_5049</name>
</gene>
<evidence type="ECO:0000313" key="3">
    <source>
        <dbReference type="EMBL" id="KAG6380677.1"/>
    </source>
</evidence>
<evidence type="ECO:0000256" key="1">
    <source>
        <dbReference type="ARBA" id="ARBA00022737"/>
    </source>
</evidence>
<accession>A0A8I2Z1S7</accession>
<evidence type="ECO:0000313" key="4">
    <source>
        <dbReference type="Proteomes" id="UP000683000"/>
    </source>
</evidence>
<dbReference type="InterPro" id="IPR009091">
    <property type="entry name" value="RCC1/BLIP-II"/>
</dbReference>
<dbReference type="PROSITE" id="PS50012">
    <property type="entry name" value="RCC1_3"/>
    <property type="match status" value="2"/>
</dbReference>
<dbReference type="Gene3D" id="2.130.10.30">
    <property type="entry name" value="Regulator of chromosome condensation 1/beta-lactamase-inhibitor protein II"/>
    <property type="match status" value="2"/>
</dbReference>
<dbReference type="PROSITE" id="PS00626">
    <property type="entry name" value="RCC1_2"/>
    <property type="match status" value="1"/>
</dbReference>
<name>A0A8I2Z1S7_9AGAM</name>
<dbReference type="AlphaFoldDB" id="A0A8I2Z1S7"/>
<evidence type="ECO:0000256" key="2">
    <source>
        <dbReference type="PROSITE-ProRule" id="PRU00235"/>
    </source>
</evidence>
<dbReference type="InterPro" id="IPR051210">
    <property type="entry name" value="Ub_ligase/GEF_domain"/>
</dbReference>
<dbReference type="SUPFAM" id="SSF50985">
    <property type="entry name" value="RCC1/BLIP-II"/>
    <property type="match status" value="1"/>
</dbReference>
<dbReference type="PANTHER" id="PTHR22870:SF466">
    <property type="entry name" value="ANKYRIN REPEAT-CONTAINING PROTEIN"/>
    <property type="match status" value="1"/>
</dbReference>
<dbReference type="EMBL" id="JAGFBS010000002">
    <property type="protein sequence ID" value="KAG6380677.1"/>
    <property type="molecule type" value="Genomic_DNA"/>
</dbReference>
<dbReference type="PRINTS" id="PR00633">
    <property type="entry name" value="RCCNDNSATION"/>
</dbReference>
<proteinExistence type="predicted"/>
<feature type="repeat" description="RCC1" evidence="2">
    <location>
        <begin position="228"/>
        <end position="281"/>
    </location>
</feature>
<dbReference type="InterPro" id="IPR000408">
    <property type="entry name" value="Reg_chr_condens"/>
</dbReference>
<reference evidence="3" key="1">
    <citation type="submission" date="2021-03" db="EMBL/GenBank/DDBJ databases">
        <title>Evolutionary innovations through gain and loss of genes in the ectomycorrhizal Boletales.</title>
        <authorList>
            <person name="Wu G."/>
            <person name="Miyauchi S."/>
            <person name="Morin E."/>
            <person name="Yang Z.-L."/>
            <person name="Xu J."/>
            <person name="Martin F.M."/>
        </authorList>
    </citation>
    <scope>NUCLEOTIDE SEQUENCE</scope>
    <source>
        <strain evidence="3">BR01</strain>
    </source>
</reference>
<sequence>MEPHRILLTAGSNAKGQLGIGSYDDAHTFTPCQFARCKPNQLPEPISRVTHVACGANHTVMLLHHLDDSTTLWGAGDGRRGQLGLGYPHDASEPWTVFHKLDLPSHVKRGYTYKCVAAAWETTYVVLARPDSSDVLLSMGSNEFGALGVGGGADETRSGSGPARIRIAGDDPVGEPQVVDFDRVFSDSDVSEPRTVCVRSLHAGPRHVVAQLVATRFTSDGSSPYSQTVLVGWGASRHGQLGQNGGARCVARPTRLPIHTEDDLMISCALGNQHTVVLHASGQLSALGSNKQGQIPSLGRERICRLGCTWRGTYMQAIDGDKHVLRSTGNNAQGQLGRGYTGASASTVDATVNLPLDRALSSFVCGSEHVLAVMSSSSQEGNSVVGWGWNEHGNMGLGSLGNVTIPTQLWPREDIEAYNKYPQRVIDIWLGCATSWLLVE</sequence>
<feature type="repeat" description="RCC1" evidence="2">
    <location>
        <begin position="5"/>
        <end position="65"/>
    </location>
</feature>
<organism evidence="3 4">
    <name type="scientific">Boletus reticuloceps</name>
    <dbReference type="NCBI Taxonomy" id="495285"/>
    <lineage>
        <taxon>Eukaryota</taxon>
        <taxon>Fungi</taxon>
        <taxon>Dikarya</taxon>
        <taxon>Basidiomycota</taxon>
        <taxon>Agaricomycotina</taxon>
        <taxon>Agaricomycetes</taxon>
        <taxon>Agaricomycetidae</taxon>
        <taxon>Boletales</taxon>
        <taxon>Boletineae</taxon>
        <taxon>Boletaceae</taxon>
        <taxon>Boletoideae</taxon>
        <taxon>Boletus</taxon>
    </lineage>
</organism>
<dbReference type="OrthoDB" id="5370059at2759"/>
<dbReference type="Proteomes" id="UP000683000">
    <property type="component" value="Unassembled WGS sequence"/>
</dbReference>